<keyword evidence="4" id="KW-1185">Reference proteome</keyword>
<proteinExistence type="predicted"/>
<comment type="caution">
    <text evidence="3">The sequence shown here is derived from an EMBL/GenBank/DDBJ whole genome shotgun (WGS) entry which is preliminary data.</text>
</comment>
<evidence type="ECO:0000256" key="1">
    <source>
        <dbReference type="SAM" id="MobiDB-lite"/>
    </source>
</evidence>
<feature type="chain" id="PRO_5014775290" description="Small secreted domain DUF320" evidence="2">
    <location>
        <begin position="24"/>
        <end position="142"/>
    </location>
</feature>
<organism evidence="3 4">
    <name type="scientific">Phycicoccus duodecadis</name>
    <dbReference type="NCBI Taxonomy" id="173053"/>
    <lineage>
        <taxon>Bacteria</taxon>
        <taxon>Bacillati</taxon>
        <taxon>Actinomycetota</taxon>
        <taxon>Actinomycetes</taxon>
        <taxon>Micrococcales</taxon>
        <taxon>Intrasporangiaceae</taxon>
        <taxon>Phycicoccus</taxon>
    </lineage>
</organism>
<reference evidence="3 4" key="1">
    <citation type="submission" date="2017-12" db="EMBL/GenBank/DDBJ databases">
        <title>Sequencing the genomes of 1000 Actinobacteria strains.</title>
        <authorList>
            <person name="Klenk H.-P."/>
        </authorList>
    </citation>
    <scope>NUCLEOTIDE SEQUENCE [LARGE SCALE GENOMIC DNA]</scope>
    <source>
        <strain evidence="3 4">DSM 12806</strain>
    </source>
</reference>
<keyword evidence="2" id="KW-0732">Signal</keyword>
<evidence type="ECO:0008006" key="5">
    <source>
        <dbReference type="Google" id="ProtNLM"/>
    </source>
</evidence>
<dbReference type="AlphaFoldDB" id="A0A2N3YG01"/>
<evidence type="ECO:0000313" key="3">
    <source>
        <dbReference type="EMBL" id="PKW25773.1"/>
    </source>
</evidence>
<accession>A0A2N3YG01</accession>
<feature type="compositionally biased region" description="Acidic residues" evidence="1">
    <location>
        <begin position="130"/>
        <end position="142"/>
    </location>
</feature>
<evidence type="ECO:0000313" key="4">
    <source>
        <dbReference type="Proteomes" id="UP000233781"/>
    </source>
</evidence>
<feature type="compositionally biased region" description="Low complexity" evidence="1">
    <location>
        <begin position="75"/>
        <end position="93"/>
    </location>
</feature>
<name>A0A2N3YG01_9MICO</name>
<protein>
    <recommendedName>
        <fullName evidence="5">Small secreted domain DUF320</fullName>
    </recommendedName>
</protein>
<feature type="region of interest" description="Disordered" evidence="1">
    <location>
        <begin position="75"/>
        <end position="142"/>
    </location>
</feature>
<feature type="compositionally biased region" description="Acidic residues" evidence="1">
    <location>
        <begin position="113"/>
        <end position="122"/>
    </location>
</feature>
<dbReference type="RefSeq" id="WP_101394451.1">
    <property type="nucleotide sequence ID" value="NZ_PJNE01000001.1"/>
</dbReference>
<evidence type="ECO:0000256" key="2">
    <source>
        <dbReference type="SAM" id="SignalP"/>
    </source>
</evidence>
<dbReference type="EMBL" id="PJNE01000001">
    <property type="protein sequence ID" value="PKW25773.1"/>
    <property type="molecule type" value="Genomic_DNA"/>
</dbReference>
<feature type="signal peptide" evidence="2">
    <location>
        <begin position="1"/>
        <end position="23"/>
    </location>
</feature>
<gene>
    <name evidence="3" type="ORF">ATL31_0573</name>
</gene>
<sequence>MSLTSTVAAGTLIGGLLATGVYAANAPSDQLAATARVAPTFAPVPTPTVVEVEDCEAPAVLVRGACVTNVPGPTVTVPAPVAPAAPVRPARPTHVTAPAPAAQGDDHAAEATEPAESDGEDHADDHESEPAETPEPGDEHDD</sequence>
<dbReference type="Proteomes" id="UP000233781">
    <property type="component" value="Unassembled WGS sequence"/>
</dbReference>